<dbReference type="Gene3D" id="3.40.50.150">
    <property type="entry name" value="Vaccinia Virus protein VP39"/>
    <property type="match status" value="1"/>
</dbReference>
<evidence type="ECO:0000313" key="1">
    <source>
        <dbReference type="EMBL" id="WGV16065.1"/>
    </source>
</evidence>
<organism evidence="1 2">
    <name type="scientific">Fuscovulum ytuae</name>
    <dbReference type="NCBI Taxonomy" id="3042299"/>
    <lineage>
        <taxon>Bacteria</taxon>
        <taxon>Pseudomonadati</taxon>
        <taxon>Pseudomonadota</taxon>
        <taxon>Alphaproteobacteria</taxon>
        <taxon>Rhodobacterales</taxon>
        <taxon>Paracoccaceae</taxon>
        <taxon>Fuscovulum</taxon>
    </lineage>
</organism>
<keyword evidence="2" id="KW-1185">Reference proteome</keyword>
<gene>
    <name evidence="1" type="ORF">QF092_17730</name>
</gene>
<evidence type="ECO:0000313" key="2">
    <source>
        <dbReference type="Proteomes" id="UP001230978"/>
    </source>
</evidence>
<name>A0ABY8Q700_9RHOB</name>
<dbReference type="RefSeq" id="WP_281466039.1">
    <property type="nucleotide sequence ID" value="NZ_CP124535.1"/>
</dbReference>
<reference evidence="1 2" key="1">
    <citation type="submission" date="2023-04" db="EMBL/GenBank/DDBJ databases">
        <title>YMD61, complete Genome.</title>
        <authorList>
            <person name="Zhang J."/>
        </authorList>
    </citation>
    <scope>NUCLEOTIDE SEQUENCE [LARGE SCALE GENOMIC DNA]</scope>
    <source>
        <strain evidence="1 2">YMD61</strain>
    </source>
</reference>
<sequence>MRSEIPKRPQLTLPEPAASLVREEYSKARTILEYGSGGSTIEAAQSPGTTVFSVESDASWVGMMKEWFSFSPPKGTVHLHHVDIGPTKEWGYPINDAKWRAFIDYPFSVWTRPDFQHPDVILIDGRFRVGCFLAVANKIQKKTRILFDDYADRPRYHSVEALCKPTLLRGRLAVFDLKPESLAFDDLNSIVKLLHQID</sequence>
<dbReference type="EMBL" id="CP124535">
    <property type="protein sequence ID" value="WGV16065.1"/>
    <property type="molecule type" value="Genomic_DNA"/>
</dbReference>
<dbReference type="Proteomes" id="UP001230978">
    <property type="component" value="Chromosome"/>
</dbReference>
<evidence type="ECO:0008006" key="3">
    <source>
        <dbReference type="Google" id="ProtNLM"/>
    </source>
</evidence>
<accession>A0ABY8Q700</accession>
<proteinExistence type="predicted"/>
<dbReference type="InterPro" id="IPR029063">
    <property type="entry name" value="SAM-dependent_MTases_sf"/>
</dbReference>
<protein>
    <recommendedName>
        <fullName evidence="3">Class I SAM-dependent methyltransferase</fullName>
    </recommendedName>
</protein>